<dbReference type="SMART" id="SM00201">
    <property type="entry name" value="SO"/>
    <property type="match status" value="1"/>
</dbReference>
<dbReference type="GO" id="GO:0004521">
    <property type="term" value="F:RNA endonuclease activity"/>
    <property type="evidence" value="ECO:0007669"/>
    <property type="project" value="UniProtKB-UniRule"/>
</dbReference>
<evidence type="ECO:0000256" key="8">
    <source>
        <dbReference type="ARBA" id="ARBA00022723"/>
    </source>
</evidence>
<name>A0AA97LL58_EUBMA</name>
<reference evidence="22" key="1">
    <citation type="submission" date="2025-08" db="UniProtKB">
        <authorList>
            <consortium name="RefSeq"/>
        </authorList>
    </citation>
    <scope>IDENTIFICATION</scope>
    <source>
        <tissue evidence="22">Blood</tissue>
    </source>
</reference>
<comment type="subunit">
    <text evidence="4 18">Monomer.</text>
</comment>
<organism evidence="21 22">
    <name type="scientific">Eublepharis macularius</name>
    <name type="common">Leopard gecko</name>
    <name type="synonym">Cyrtodactylus macularius</name>
    <dbReference type="NCBI Taxonomy" id="481883"/>
    <lineage>
        <taxon>Eukaryota</taxon>
        <taxon>Metazoa</taxon>
        <taxon>Chordata</taxon>
        <taxon>Craniata</taxon>
        <taxon>Vertebrata</taxon>
        <taxon>Euteleostomi</taxon>
        <taxon>Lepidosauria</taxon>
        <taxon>Squamata</taxon>
        <taxon>Bifurcata</taxon>
        <taxon>Gekkota</taxon>
        <taxon>Eublepharidae</taxon>
        <taxon>Eublepharinae</taxon>
        <taxon>Eublepharis</taxon>
    </lineage>
</organism>
<dbReference type="InterPro" id="IPR018998">
    <property type="entry name" value="EndoU_C"/>
</dbReference>
<evidence type="ECO:0000313" key="21">
    <source>
        <dbReference type="Proteomes" id="UP001190640"/>
    </source>
</evidence>
<evidence type="ECO:0000256" key="17">
    <source>
        <dbReference type="ARBA" id="ARBA00048688"/>
    </source>
</evidence>
<evidence type="ECO:0000256" key="16">
    <source>
        <dbReference type="ARBA" id="ARBA00023239"/>
    </source>
</evidence>
<dbReference type="Pfam" id="PF09412">
    <property type="entry name" value="XendoU"/>
    <property type="match status" value="1"/>
</dbReference>
<proteinExistence type="inferred from homology"/>
<keyword evidence="8 18" id="KW-0479">Metal-binding</keyword>
<evidence type="ECO:0000256" key="5">
    <source>
        <dbReference type="ARBA" id="ARBA00021813"/>
    </source>
</evidence>
<dbReference type="InterPro" id="IPR039787">
    <property type="entry name" value="ENDOU"/>
</dbReference>
<keyword evidence="14" id="KW-1015">Disulfide bond</keyword>
<comment type="cofactor">
    <cofactor evidence="1 18">
        <name>Mn(2+)</name>
        <dbReference type="ChEBI" id="CHEBI:29035"/>
    </cofactor>
</comment>
<dbReference type="InterPro" id="IPR036024">
    <property type="entry name" value="Somatomedin_B-like_dom_sf"/>
</dbReference>
<dbReference type="PRINTS" id="PR00022">
    <property type="entry name" value="SOMATOMEDINB"/>
</dbReference>
<keyword evidence="15 18" id="KW-0464">Manganese</keyword>
<dbReference type="PANTHER" id="PTHR12439">
    <property type="entry name" value="PLACENTAL PROTEIN 11-RELATED"/>
    <property type="match status" value="1"/>
</dbReference>
<evidence type="ECO:0000256" key="6">
    <source>
        <dbReference type="ARBA" id="ARBA00022525"/>
    </source>
</evidence>
<evidence type="ECO:0000256" key="7">
    <source>
        <dbReference type="ARBA" id="ARBA00022722"/>
    </source>
</evidence>
<dbReference type="SUPFAM" id="SSF90188">
    <property type="entry name" value="Somatomedin B domain"/>
    <property type="match status" value="1"/>
</dbReference>
<keyword evidence="9 18" id="KW-0732">Signal</keyword>
<dbReference type="SUPFAM" id="SSF142877">
    <property type="entry name" value="EndoU-like"/>
    <property type="match status" value="1"/>
</dbReference>
<dbReference type="Proteomes" id="UP001190640">
    <property type="component" value="Chromosome 19"/>
</dbReference>
<evidence type="ECO:0000256" key="14">
    <source>
        <dbReference type="ARBA" id="ARBA00023157"/>
    </source>
</evidence>
<dbReference type="GO" id="GO:0016787">
    <property type="term" value="F:hydrolase activity"/>
    <property type="evidence" value="ECO:0007669"/>
    <property type="project" value="UniProtKB-KW"/>
</dbReference>
<dbReference type="RefSeq" id="XP_054859891.1">
    <property type="nucleotide sequence ID" value="XM_055003916.1"/>
</dbReference>
<accession>A0AA97LL58</accession>
<dbReference type="CTD" id="8909"/>
<dbReference type="AlphaFoldDB" id="A0AA97LL58"/>
<keyword evidence="10" id="KW-0677">Repeat</keyword>
<evidence type="ECO:0000313" key="22">
    <source>
        <dbReference type="RefSeq" id="XP_054859891.1"/>
    </source>
</evidence>
<evidence type="ECO:0000256" key="12">
    <source>
        <dbReference type="ARBA" id="ARBA00022801"/>
    </source>
</evidence>
<dbReference type="GO" id="GO:0030247">
    <property type="term" value="F:polysaccharide binding"/>
    <property type="evidence" value="ECO:0007669"/>
    <property type="project" value="InterPro"/>
</dbReference>
<keyword evidence="21" id="KW-1185">Reference proteome</keyword>
<evidence type="ECO:0000256" key="10">
    <source>
        <dbReference type="ARBA" id="ARBA00022737"/>
    </source>
</evidence>
<evidence type="ECO:0000256" key="9">
    <source>
        <dbReference type="ARBA" id="ARBA00022729"/>
    </source>
</evidence>
<comment type="subcellular location">
    <subcellularLocation>
        <location evidence="2">Secreted</location>
    </subcellularLocation>
</comment>
<dbReference type="GeneID" id="129346577"/>
<evidence type="ECO:0000259" key="19">
    <source>
        <dbReference type="PROSITE" id="PS50958"/>
    </source>
</evidence>
<dbReference type="InterPro" id="IPR020436">
    <property type="entry name" value="SMB_chordata"/>
</dbReference>
<comment type="catalytic activity">
    <reaction evidence="17">
        <text>ribonucleotidyl-uridine-RNA = a 5'-end dephospho-uridine-RNA + a 3'-end 2',3'-cyclophospho-ribonucleotide-RNA</text>
        <dbReference type="Rhea" id="RHEA:67792"/>
        <dbReference type="Rhea" id="RHEA-COMP:10464"/>
        <dbReference type="Rhea" id="RHEA-COMP:17354"/>
        <dbReference type="Rhea" id="RHEA-COMP:17356"/>
        <dbReference type="ChEBI" id="CHEBI:83064"/>
        <dbReference type="ChEBI" id="CHEBI:173117"/>
        <dbReference type="ChEBI" id="CHEBI:173224"/>
    </reaction>
    <physiologicalReaction direction="left-to-right" evidence="17">
        <dbReference type="Rhea" id="RHEA:67793"/>
    </physiologicalReaction>
</comment>
<dbReference type="InterPro" id="IPR037227">
    <property type="entry name" value="EndoU-like"/>
</dbReference>
<keyword evidence="6" id="KW-0964">Secreted</keyword>
<keyword evidence="7 18" id="KW-0540">Nuclease</keyword>
<feature type="signal peptide" evidence="18">
    <location>
        <begin position="1"/>
        <end position="28"/>
    </location>
</feature>
<dbReference type="PROSITE" id="PS51959">
    <property type="entry name" value="ENDOU"/>
    <property type="match status" value="1"/>
</dbReference>
<sequence length="367" mass="41856">MLVLPWRLLGIMKTGVFLLLLGAACSMASNSLYTASDSCKGRCNEKYNRKDVCHCNAKCEKYQNCCDDYHIHCGQDSKETNAASDEGFSRSEDAISQEELQKISEQLYQSDSNKAAESDITLNKQFLTSQTSKKEDQSPEPLFSFVNEEKLFSKPTYASFIKLLDNYHKKVEKGEEFTAEQLKEQDRFLEEIMKTAVMQELYRFLHNKNRYGTEAEFIADLKEMWFGLYSRGKGEGSSSGFEHVFLGEVKEGKVSGFHNWISFYLQEKKGVLNYLSHNYDGPWTSYPDVLGIQFSWDGTYKEVGTAFIGSSPEFEFGLYSLCYISRPGKVCHLKMGSHNLDIQTYTWDKTTYGNGKKYIATAYAVSP</sequence>
<dbReference type="PROSITE" id="PS50958">
    <property type="entry name" value="SMB_2"/>
    <property type="match status" value="1"/>
</dbReference>
<evidence type="ECO:0000256" key="1">
    <source>
        <dbReference type="ARBA" id="ARBA00001936"/>
    </source>
</evidence>
<dbReference type="PANTHER" id="PTHR12439:SF40">
    <property type="entry name" value="URIDYLATE-SPECIFIC ENDORIBONUCLEASE"/>
    <property type="match status" value="1"/>
</dbReference>
<evidence type="ECO:0000256" key="18">
    <source>
        <dbReference type="RuleBase" id="RU367085"/>
    </source>
</evidence>
<feature type="chain" id="PRO_5041514537" description="Uridylate-specific endoribonuclease" evidence="18">
    <location>
        <begin position="29"/>
        <end position="367"/>
    </location>
</feature>
<evidence type="ECO:0000256" key="11">
    <source>
        <dbReference type="ARBA" id="ARBA00022759"/>
    </source>
</evidence>
<keyword evidence="12 18" id="KW-0378">Hydrolase</keyword>
<dbReference type="PROSITE" id="PS51257">
    <property type="entry name" value="PROKAR_LIPOPROTEIN"/>
    <property type="match status" value="1"/>
</dbReference>
<comment type="similarity">
    <text evidence="3 18">Belongs to the ENDOU family.</text>
</comment>
<evidence type="ECO:0000256" key="15">
    <source>
        <dbReference type="ARBA" id="ARBA00023211"/>
    </source>
</evidence>
<protein>
    <recommendedName>
        <fullName evidence="5 18">Uridylate-specific endoribonuclease</fullName>
        <ecNumber evidence="18">4.6.1.-</ecNumber>
    </recommendedName>
</protein>
<dbReference type="InterPro" id="IPR001212">
    <property type="entry name" value="Somatomedin_B_dom"/>
</dbReference>
<dbReference type="Pfam" id="PF01033">
    <property type="entry name" value="Somatomedin_B"/>
    <property type="match status" value="1"/>
</dbReference>
<evidence type="ECO:0000256" key="4">
    <source>
        <dbReference type="ARBA" id="ARBA00011245"/>
    </source>
</evidence>
<dbReference type="Gene3D" id="4.10.410.20">
    <property type="match status" value="1"/>
</dbReference>
<evidence type="ECO:0000256" key="2">
    <source>
        <dbReference type="ARBA" id="ARBA00004613"/>
    </source>
</evidence>
<evidence type="ECO:0000256" key="13">
    <source>
        <dbReference type="ARBA" id="ARBA00022884"/>
    </source>
</evidence>
<evidence type="ECO:0000259" key="20">
    <source>
        <dbReference type="PROSITE" id="PS51959"/>
    </source>
</evidence>
<dbReference type="GO" id="GO:0006955">
    <property type="term" value="P:immune response"/>
    <property type="evidence" value="ECO:0007669"/>
    <property type="project" value="InterPro"/>
</dbReference>
<evidence type="ECO:0000256" key="3">
    <source>
        <dbReference type="ARBA" id="ARBA00010168"/>
    </source>
</evidence>
<dbReference type="CDD" id="cd21159">
    <property type="entry name" value="XendoU"/>
    <property type="match status" value="1"/>
</dbReference>
<dbReference type="EC" id="4.6.1.-" evidence="18"/>
<dbReference type="PROSITE" id="PS00524">
    <property type="entry name" value="SMB_1"/>
    <property type="match status" value="1"/>
</dbReference>
<feature type="domain" description="SMB" evidence="19">
    <location>
        <begin position="35"/>
        <end position="77"/>
    </location>
</feature>
<dbReference type="GO" id="GO:0046872">
    <property type="term" value="F:metal ion binding"/>
    <property type="evidence" value="ECO:0007669"/>
    <property type="project" value="UniProtKB-UniRule"/>
</dbReference>
<dbReference type="GO" id="GO:0005576">
    <property type="term" value="C:extracellular region"/>
    <property type="evidence" value="ECO:0007669"/>
    <property type="project" value="UniProtKB-SubCell"/>
</dbReference>
<keyword evidence="13 18" id="KW-0694">RNA-binding</keyword>
<gene>
    <name evidence="22" type="primary">ENDOU</name>
</gene>
<dbReference type="GO" id="GO:0005044">
    <property type="term" value="F:scavenger receptor activity"/>
    <property type="evidence" value="ECO:0007669"/>
    <property type="project" value="InterPro"/>
</dbReference>
<dbReference type="FunFam" id="4.10.410.20:FF:000005">
    <property type="entry name" value="Endonuclease, poly(U) specific"/>
    <property type="match status" value="1"/>
</dbReference>
<keyword evidence="16" id="KW-0456">Lyase</keyword>
<feature type="domain" description="EndoU" evidence="20">
    <location>
        <begin position="96"/>
        <end position="367"/>
    </location>
</feature>
<dbReference type="GO" id="GO:0003723">
    <property type="term" value="F:RNA binding"/>
    <property type="evidence" value="ECO:0007669"/>
    <property type="project" value="UniProtKB-UniRule"/>
</dbReference>
<dbReference type="GO" id="GO:0016829">
    <property type="term" value="F:lyase activity"/>
    <property type="evidence" value="ECO:0007669"/>
    <property type="project" value="UniProtKB-KW"/>
</dbReference>
<keyword evidence="11 18" id="KW-0255">Endonuclease</keyword>
<dbReference type="KEGG" id="emc:129346577"/>